<dbReference type="Ensembl" id="ENSAPLT00020004637.1">
    <property type="protein sequence ID" value="ENSAPLP00020004300.1"/>
    <property type="gene ID" value="ENSAPLG00020003180.1"/>
</dbReference>
<evidence type="ECO:0000256" key="1">
    <source>
        <dbReference type="SAM" id="MobiDB-lite"/>
    </source>
</evidence>
<reference evidence="3" key="2">
    <citation type="submission" date="2025-08" db="UniProtKB">
        <authorList>
            <consortium name="Ensembl"/>
        </authorList>
    </citation>
    <scope>IDENTIFICATION</scope>
</reference>
<protein>
    <recommendedName>
        <fullName evidence="2">H15 domain-containing protein</fullName>
    </recommendedName>
</protein>
<evidence type="ECO:0000313" key="4">
    <source>
        <dbReference type="Proteomes" id="UP000694400"/>
    </source>
</evidence>
<feature type="compositionally biased region" description="Low complexity" evidence="1">
    <location>
        <begin position="154"/>
        <end position="164"/>
    </location>
</feature>
<dbReference type="GO" id="GO:0000786">
    <property type="term" value="C:nucleosome"/>
    <property type="evidence" value="ECO:0007669"/>
    <property type="project" value="InterPro"/>
</dbReference>
<evidence type="ECO:0000259" key="2">
    <source>
        <dbReference type="PROSITE" id="PS51504"/>
    </source>
</evidence>
<feature type="region of interest" description="Disordered" evidence="1">
    <location>
        <begin position="107"/>
        <end position="227"/>
    </location>
</feature>
<reference evidence="3" key="3">
    <citation type="submission" date="2025-09" db="UniProtKB">
        <authorList>
            <consortium name="Ensembl"/>
        </authorList>
    </citation>
    <scope>IDENTIFICATION</scope>
</reference>
<dbReference type="Gene3D" id="1.10.10.10">
    <property type="entry name" value="Winged helix-like DNA-binding domain superfamily/Winged helix DNA-binding domain"/>
    <property type="match status" value="1"/>
</dbReference>
<feature type="domain" description="H15" evidence="2">
    <location>
        <begin position="29"/>
        <end position="102"/>
    </location>
</feature>
<dbReference type="InterPro" id="IPR036388">
    <property type="entry name" value="WH-like_DNA-bd_sf"/>
</dbReference>
<name>A0A8B9QVZ5_ANAPL</name>
<evidence type="ECO:0000313" key="3">
    <source>
        <dbReference type="Ensembl" id="ENSAPLP00020004300.1"/>
    </source>
</evidence>
<dbReference type="InterPro" id="IPR005818">
    <property type="entry name" value="Histone_H1/H5_H15"/>
</dbReference>
<proteinExistence type="predicted"/>
<dbReference type="Pfam" id="PF00538">
    <property type="entry name" value="Linker_histone"/>
    <property type="match status" value="1"/>
</dbReference>
<feature type="compositionally biased region" description="Pro residues" evidence="1">
    <location>
        <begin position="165"/>
        <end position="174"/>
    </location>
</feature>
<dbReference type="GO" id="GO:0003677">
    <property type="term" value="F:DNA binding"/>
    <property type="evidence" value="ECO:0007669"/>
    <property type="project" value="InterPro"/>
</dbReference>
<dbReference type="GO" id="GO:0006334">
    <property type="term" value="P:nucleosome assembly"/>
    <property type="evidence" value="ECO:0007669"/>
    <property type="project" value="InterPro"/>
</dbReference>
<feature type="compositionally biased region" description="Basic residues" evidence="1">
    <location>
        <begin position="122"/>
        <end position="151"/>
    </location>
</feature>
<accession>A0A8B9QVZ5</accession>
<organism evidence="3 4">
    <name type="scientific">Anas platyrhynchos</name>
    <name type="common">Mallard</name>
    <name type="synonym">Anas boschas</name>
    <dbReference type="NCBI Taxonomy" id="8839"/>
    <lineage>
        <taxon>Eukaryota</taxon>
        <taxon>Metazoa</taxon>
        <taxon>Chordata</taxon>
        <taxon>Craniata</taxon>
        <taxon>Vertebrata</taxon>
        <taxon>Euteleostomi</taxon>
        <taxon>Archelosauria</taxon>
        <taxon>Archosauria</taxon>
        <taxon>Dinosauria</taxon>
        <taxon>Saurischia</taxon>
        <taxon>Theropoda</taxon>
        <taxon>Coelurosauria</taxon>
        <taxon>Aves</taxon>
        <taxon>Neognathae</taxon>
        <taxon>Galloanserae</taxon>
        <taxon>Anseriformes</taxon>
        <taxon>Anatidae</taxon>
        <taxon>Anatinae</taxon>
        <taxon>Anas</taxon>
    </lineage>
</organism>
<dbReference type="AlphaFoldDB" id="A0A8B9QVZ5"/>
<feature type="compositionally biased region" description="Basic and acidic residues" evidence="1">
    <location>
        <begin position="107"/>
        <end position="121"/>
    </location>
</feature>
<reference evidence="3" key="1">
    <citation type="submission" date="2019-08" db="EMBL/GenBank/DDBJ databases">
        <title>Three high-quality genomes provides insights into domestication of ducks.</title>
        <authorList>
            <person name="Hou Z.C."/>
            <person name="Zhu F."/>
            <person name="Yin Z.T."/>
            <person name="Zhang F."/>
        </authorList>
    </citation>
    <scope>NUCLEOTIDE SEQUENCE [LARGE SCALE GENOMIC DNA]</scope>
</reference>
<dbReference type="Proteomes" id="UP000694400">
    <property type="component" value="Chromosome 30"/>
</dbReference>
<sequence length="227" mass="23850">DSVPSGPVLYKGPSTSRAGLAVQLPKKRGRPSLSDLILRAVCVSTARKGASLALIKKTLATEGYDVVRNGSRLKAVLSGLVTKGLLQRVTGTGIAGSFRIGRVGKERVEGAARSGRADGKSRQRPAGKTKGPRRAVKATPQRLKKPRRPRGKTAAAPADAAGQPPRSPGRPAPPRIAGVPWLSPAPRPTARFFCPPKPAGEPSRDLASPLLRGRPAQVRGKAQEKLK</sequence>
<dbReference type="SUPFAM" id="SSF46785">
    <property type="entry name" value="Winged helix' DNA-binding domain"/>
    <property type="match status" value="1"/>
</dbReference>
<dbReference type="SMART" id="SM00526">
    <property type="entry name" value="H15"/>
    <property type="match status" value="1"/>
</dbReference>
<dbReference type="InterPro" id="IPR036390">
    <property type="entry name" value="WH_DNA-bd_sf"/>
</dbReference>
<dbReference type="PROSITE" id="PS51504">
    <property type="entry name" value="H15"/>
    <property type="match status" value="1"/>
</dbReference>